<evidence type="ECO:0000259" key="5">
    <source>
        <dbReference type="PROSITE" id="PS50132"/>
    </source>
</evidence>
<feature type="region of interest" description="Disordered" evidence="2">
    <location>
        <begin position="789"/>
        <end position="840"/>
    </location>
</feature>
<evidence type="ECO:0000313" key="8">
    <source>
        <dbReference type="Proteomes" id="UP001195483"/>
    </source>
</evidence>
<dbReference type="SUPFAM" id="SSF48097">
    <property type="entry name" value="Regulator of G-protein signaling, RGS"/>
    <property type="match status" value="1"/>
</dbReference>
<dbReference type="PANTHER" id="PTHR45945:SF3">
    <property type="entry name" value="REGULATOR OF G-PROTEIN SIGNALING LOCO"/>
    <property type="match status" value="1"/>
</dbReference>
<feature type="region of interest" description="Disordered" evidence="2">
    <location>
        <begin position="502"/>
        <end position="534"/>
    </location>
</feature>
<dbReference type="InterPro" id="IPR006020">
    <property type="entry name" value="PTB/PI_dom"/>
</dbReference>
<dbReference type="PROSITE" id="PS01179">
    <property type="entry name" value="PID"/>
    <property type="match status" value="1"/>
</dbReference>
<feature type="region of interest" description="Disordered" evidence="2">
    <location>
        <begin position="743"/>
        <end position="767"/>
    </location>
</feature>
<dbReference type="PROSITE" id="PS50132">
    <property type="entry name" value="RGS"/>
    <property type="match status" value="1"/>
</dbReference>
<evidence type="ECO:0000259" key="3">
    <source>
        <dbReference type="PROSITE" id="PS01179"/>
    </source>
</evidence>
<dbReference type="Gene3D" id="3.10.20.90">
    <property type="entry name" value="Phosphatidylinositol 3-kinase Catalytic Subunit, Chain A, domain 1"/>
    <property type="match status" value="2"/>
</dbReference>
<dbReference type="SMART" id="SM00228">
    <property type="entry name" value="PDZ"/>
    <property type="match status" value="1"/>
</dbReference>
<dbReference type="Gene3D" id="1.10.196.10">
    <property type="match status" value="1"/>
</dbReference>
<evidence type="ECO:0000313" key="7">
    <source>
        <dbReference type="EMBL" id="KAK3595316.1"/>
    </source>
</evidence>
<proteinExistence type="predicted"/>
<dbReference type="InterPro" id="IPR011993">
    <property type="entry name" value="PH-like_dom_sf"/>
</dbReference>
<dbReference type="SMART" id="SM00455">
    <property type="entry name" value="RBD"/>
    <property type="match status" value="2"/>
</dbReference>
<name>A0AAE0SP82_9BIVA</name>
<reference evidence="7" key="3">
    <citation type="submission" date="2023-05" db="EMBL/GenBank/DDBJ databases">
        <authorList>
            <person name="Smith C.H."/>
        </authorList>
    </citation>
    <scope>NUCLEOTIDE SEQUENCE</scope>
    <source>
        <strain evidence="7">CHS0354</strain>
        <tissue evidence="7">Mantle</tissue>
    </source>
</reference>
<feature type="compositionally biased region" description="Polar residues" evidence="2">
    <location>
        <begin position="658"/>
        <end position="669"/>
    </location>
</feature>
<keyword evidence="8" id="KW-1185">Reference proteome</keyword>
<feature type="domain" description="PID" evidence="3">
    <location>
        <begin position="324"/>
        <end position="443"/>
    </location>
</feature>
<dbReference type="Pfam" id="PF00615">
    <property type="entry name" value="RGS"/>
    <property type="match status" value="1"/>
</dbReference>
<sequence>MYHQPPHPHHAKRRKKRPIHGLKTAEVTRGKSGYGFTISGQHPCILSCIVAGSPADCVGLKPGDYLVSVNGLDVSKAGHDEVVRMVGTSTGTLTLQVAENYNSSDSSDDEYNHRTKSSKYPNRVRVRSAARLRFDDKMDKIVAGLNQRDRHCPDGHSHDPTLRPLPQPETMYKHGHSRPRLHMPVGAENSEIAAASVPRHQHFSSSDNFKVPFHKSYSVPNVEEEPSKPTIHRVEPKQAFIKSTFQSHRRSRQASHHEPSSHDHVYNNFSPASLQQIINHSLHSYSDANEAFILQTEDSDALSDSTEDEELNLLPQNSNIKVIVGYIGSIEMPSDANVPHVRIQSIRNAVRRLRVEQKINTLVLMHVHQEGIALSNATGSTVAEYPVDRIAFSGVCPDDKRFFGIVTLHSNDEPDGAASNENFVRSSSCHVFMVDPEMNAHNIHAQKAKSFGIRCTVDPHSQRCLEFPRSTTPIIMSISNLYQDRLEGALETDVARSQVFANPNRPAERSNSNSSNSDSGLGLGREDNGHDRVVGPDLQLEQPLAPVGQIRWSGNTIHLTHGPIRHLSPDTHTVATLHHPLSALSTDANRSFLTSTNSDDCFKAGEKLNVRAVSESVQNSLASPKDNLEKDYSAERLRQSMQKLLQARQKHIHEKQFTSDQDSQNLKENNSAKKKQQCRPISAPFKCLSGEYNVDNQQKVDSSKVESVEMNLADKLSPRAFLSSAFTPVGSASSAFRKVKSSSSSLMNQIRSPSAPPIPNYHGDDEDSDDDVNLIIEHFERDRALGLTVEAEPRRHSGGLSMAKKRDSDKKNSVVNTEKWTKGGGSVRQKPRQRTSLSHSHESLVVIDTDPVNHRLSAANSVNSIINNVREEKEEVGRVAGWAVNFDKMLRDFHGLHVFTEFLKKEFSEENIVFWTAVEKYKQITDQDMRKVQAKDIFNKHLSVRASEPVNIDSIARQQADSQMDIPTPQIFDMAQHQIYQLMKQDSYARFLKSELYKTCLLKEMEGKPLDIPQEENKKGKESDEKEKDSKKKSKGKENEDKEKRRRSLLPWRQKTSKSGVKTSSDAETKKSKAKENEKEKDKRAELNNKKSTSATTALPTVTPDSVPSVSGSLITTKKEVQANRNEEPIPDAEQPKFCRVILPDGSTTVVCAKAGQTINNVLGKLCEKRSISIASVDIFLLGSDKPLNLSEDISVLCSKEVIIEKRVLFRMDLPNKKSIGVKAKPNRVILDVFRPILHKYGFKIDSIEVYLSGHKAVVDLDGLVSSLDNQRVAVVSKDDCQDPDKTVKDTKGVDPLSLGLLKKESTVMAAKQHGKTKMRQKVTFALQKNEVRRHPNDNDDLCHLLKTASNRSLDDQRGVTMQDLELPEFLRKSERPLSGRESAPPMLIRDLSLSTSMYRSADLASDIFDFVHTENEKFVAYRRERTPERTSTQNNLDSFKPFVTSPSDRLDFTDRSFNTEGVIPTEEEADSLFDTEFDVPCLTDIGFSYSHNKYLARSHNFLSCRSHQTGSGSPSVKNLDSPLMTGEKFSPNQTLCGDDSSELSDSLDATVVMSPKDSHQNKENTGISTTGSNLKSVQRTSRHTLIHSNSPITTQDQTDSLSAVDTDSKITRTKLSTPKKLHSSGTATPKQNVVYLSDSEADVTYV</sequence>
<dbReference type="InterPro" id="IPR044926">
    <property type="entry name" value="RGS_subdomain_2"/>
</dbReference>
<dbReference type="PROSITE" id="PS50898">
    <property type="entry name" value="RBD"/>
    <property type="match status" value="2"/>
</dbReference>
<dbReference type="GO" id="GO:0007165">
    <property type="term" value="P:signal transduction"/>
    <property type="evidence" value="ECO:0007669"/>
    <property type="project" value="InterPro"/>
</dbReference>
<dbReference type="Pfam" id="PF00595">
    <property type="entry name" value="PDZ"/>
    <property type="match status" value="1"/>
</dbReference>
<dbReference type="CDD" id="cd17067">
    <property type="entry name" value="RBD2_RGS12_like"/>
    <property type="match status" value="1"/>
</dbReference>
<dbReference type="Proteomes" id="UP001195483">
    <property type="component" value="Unassembled WGS sequence"/>
</dbReference>
<feature type="compositionally biased region" description="Polar residues" evidence="2">
    <location>
        <begin position="1090"/>
        <end position="1111"/>
    </location>
</feature>
<dbReference type="CDD" id="cd13162">
    <property type="entry name" value="PTB_RGS12"/>
    <property type="match status" value="1"/>
</dbReference>
<dbReference type="SUPFAM" id="SSF54236">
    <property type="entry name" value="Ubiquitin-like"/>
    <property type="match status" value="2"/>
</dbReference>
<dbReference type="CDD" id="cd06710">
    <property type="entry name" value="PDZ_RGS12-like"/>
    <property type="match status" value="1"/>
</dbReference>
<feature type="compositionally biased region" description="Basic and acidic residues" evidence="2">
    <location>
        <begin position="255"/>
        <end position="264"/>
    </location>
</feature>
<dbReference type="CDD" id="cd01817">
    <property type="entry name" value="RBD1_RGS12_like"/>
    <property type="match status" value="1"/>
</dbReference>
<dbReference type="Gene3D" id="2.30.29.30">
    <property type="entry name" value="Pleckstrin-homology domain (PH domain)/Phosphotyrosine-binding domain (PTB)"/>
    <property type="match status" value="1"/>
</dbReference>
<feature type="domain" description="PDZ" evidence="4">
    <location>
        <begin position="24"/>
        <end position="101"/>
    </location>
</feature>
<keyword evidence="1" id="KW-0343">GTPase activation</keyword>
<feature type="region of interest" description="Disordered" evidence="2">
    <location>
        <begin position="1556"/>
        <end position="1578"/>
    </location>
</feature>
<comment type="caution">
    <text evidence="7">The sequence shown here is derived from an EMBL/GenBank/DDBJ whole genome shotgun (WGS) entry which is preliminary data.</text>
</comment>
<evidence type="ECO:0000256" key="1">
    <source>
        <dbReference type="ARBA" id="ARBA00022468"/>
    </source>
</evidence>
<feature type="compositionally biased region" description="Basic and acidic residues" evidence="2">
    <location>
        <begin position="524"/>
        <end position="534"/>
    </location>
</feature>
<dbReference type="Gene3D" id="1.10.167.10">
    <property type="entry name" value="Regulator of G-protein Signalling 4, domain 2"/>
    <property type="match status" value="1"/>
</dbReference>
<reference evidence="7" key="1">
    <citation type="journal article" date="2021" name="Genome Biol. Evol.">
        <title>A High-Quality Reference Genome for a Parasitic Bivalve with Doubly Uniparental Inheritance (Bivalvia: Unionida).</title>
        <authorList>
            <person name="Smith C.H."/>
        </authorList>
    </citation>
    <scope>NUCLEOTIDE SEQUENCE</scope>
    <source>
        <strain evidence="7">CHS0354</strain>
    </source>
</reference>
<reference evidence="7" key="2">
    <citation type="journal article" date="2021" name="Genome Biol. Evol.">
        <title>Developing a high-quality reference genome for a parasitic bivalve with doubly uniparental inheritance (Bivalvia: Unionida).</title>
        <authorList>
            <person name="Smith C.H."/>
        </authorList>
    </citation>
    <scope>NUCLEOTIDE SEQUENCE</scope>
    <source>
        <strain evidence="7">CHS0354</strain>
        <tissue evidence="7">Mantle</tissue>
    </source>
</reference>
<gene>
    <name evidence="7" type="ORF">CHS0354_004469</name>
</gene>
<evidence type="ECO:0000256" key="2">
    <source>
        <dbReference type="SAM" id="MobiDB-lite"/>
    </source>
</evidence>
<feature type="compositionally biased region" description="Basic and acidic residues" evidence="2">
    <location>
        <begin position="148"/>
        <end position="161"/>
    </location>
</feature>
<feature type="domain" description="RGS" evidence="5">
    <location>
        <begin position="885"/>
        <end position="1001"/>
    </location>
</feature>
<feature type="region of interest" description="Disordered" evidence="2">
    <location>
        <begin position="648"/>
        <end position="678"/>
    </location>
</feature>
<dbReference type="GO" id="GO:0005886">
    <property type="term" value="C:plasma membrane"/>
    <property type="evidence" value="ECO:0007669"/>
    <property type="project" value="TreeGrafter"/>
</dbReference>
<feature type="compositionally biased region" description="Low complexity" evidence="2">
    <location>
        <begin position="510"/>
        <end position="519"/>
    </location>
</feature>
<dbReference type="SUPFAM" id="SSF50156">
    <property type="entry name" value="PDZ domain-like"/>
    <property type="match status" value="1"/>
</dbReference>
<dbReference type="GO" id="GO:0005634">
    <property type="term" value="C:nucleus"/>
    <property type="evidence" value="ECO:0007669"/>
    <property type="project" value="TreeGrafter"/>
</dbReference>
<feature type="region of interest" description="Disordered" evidence="2">
    <location>
        <begin position="244"/>
        <end position="264"/>
    </location>
</feature>
<feature type="compositionally biased region" description="Basic and acidic residues" evidence="2">
    <location>
        <begin position="1065"/>
        <end position="1089"/>
    </location>
</feature>
<evidence type="ECO:0008006" key="9">
    <source>
        <dbReference type="Google" id="ProtNLM"/>
    </source>
</evidence>
<dbReference type="InterPro" id="IPR046995">
    <property type="entry name" value="RGS10/12/14-like"/>
</dbReference>
<evidence type="ECO:0000259" key="4">
    <source>
        <dbReference type="PROSITE" id="PS50106"/>
    </source>
</evidence>
<evidence type="ECO:0000259" key="6">
    <source>
        <dbReference type="PROSITE" id="PS50898"/>
    </source>
</evidence>
<dbReference type="InterPro" id="IPR036034">
    <property type="entry name" value="PDZ_sf"/>
</dbReference>
<dbReference type="InterPro" id="IPR024066">
    <property type="entry name" value="RGS_subdom1/3"/>
</dbReference>
<accession>A0AAE0SP82</accession>
<feature type="compositionally biased region" description="Polar residues" evidence="2">
    <location>
        <begin position="1564"/>
        <end position="1578"/>
    </location>
</feature>
<dbReference type="Gene3D" id="2.30.42.10">
    <property type="match status" value="1"/>
</dbReference>
<feature type="region of interest" description="Disordered" evidence="2">
    <location>
        <begin position="148"/>
        <end position="167"/>
    </location>
</feature>
<feature type="region of interest" description="Disordered" evidence="2">
    <location>
        <begin position="1011"/>
        <end position="1111"/>
    </location>
</feature>
<dbReference type="GO" id="GO:0005737">
    <property type="term" value="C:cytoplasm"/>
    <property type="evidence" value="ECO:0007669"/>
    <property type="project" value="TreeGrafter"/>
</dbReference>
<dbReference type="InterPro" id="IPR036305">
    <property type="entry name" value="RGS_sf"/>
</dbReference>
<feature type="domain" description="RBD" evidence="6">
    <location>
        <begin position="1137"/>
        <end position="1207"/>
    </location>
</feature>
<dbReference type="PRINTS" id="PR01301">
    <property type="entry name" value="RGSPROTEIN"/>
</dbReference>
<feature type="compositionally biased region" description="Basic and acidic residues" evidence="2">
    <location>
        <begin position="1011"/>
        <end position="1043"/>
    </location>
</feature>
<dbReference type="GO" id="GO:0005096">
    <property type="term" value="F:GTPase activator activity"/>
    <property type="evidence" value="ECO:0007669"/>
    <property type="project" value="UniProtKB-KW"/>
</dbReference>
<dbReference type="InterPro" id="IPR003116">
    <property type="entry name" value="RBD_dom"/>
</dbReference>
<protein>
    <recommendedName>
        <fullName evidence="9">Regulator of G-protein signaling 12</fullName>
    </recommendedName>
</protein>
<dbReference type="InterPro" id="IPR029071">
    <property type="entry name" value="Ubiquitin-like_domsf"/>
</dbReference>
<dbReference type="SMART" id="SM00315">
    <property type="entry name" value="RGS"/>
    <property type="match status" value="1"/>
</dbReference>
<dbReference type="PANTHER" id="PTHR45945">
    <property type="entry name" value="REGULATOR OF G-PROTEIN SIGNALING LOCO"/>
    <property type="match status" value="1"/>
</dbReference>
<dbReference type="EMBL" id="JAEAOA010000332">
    <property type="protein sequence ID" value="KAK3595316.1"/>
    <property type="molecule type" value="Genomic_DNA"/>
</dbReference>
<organism evidence="7 8">
    <name type="scientific">Potamilus streckersoni</name>
    <dbReference type="NCBI Taxonomy" id="2493646"/>
    <lineage>
        <taxon>Eukaryota</taxon>
        <taxon>Metazoa</taxon>
        <taxon>Spiralia</taxon>
        <taxon>Lophotrochozoa</taxon>
        <taxon>Mollusca</taxon>
        <taxon>Bivalvia</taxon>
        <taxon>Autobranchia</taxon>
        <taxon>Heteroconchia</taxon>
        <taxon>Palaeoheterodonta</taxon>
        <taxon>Unionida</taxon>
        <taxon>Unionoidea</taxon>
        <taxon>Unionidae</taxon>
        <taxon>Ambleminae</taxon>
        <taxon>Lampsilini</taxon>
        <taxon>Potamilus</taxon>
    </lineage>
</organism>
<dbReference type="SMART" id="SM00462">
    <property type="entry name" value="PTB"/>
    <property type="match status" value="1"/>
</dbReference>
<dbReference type="FunFam" id="1.10.167.10:FF:000001">
    <property type="entry name" value="Putative regulator of g-protein signaling 12"/>
    <property type="match status" value="1"/>
</dbReference>
<dbReference type="GO" id="GO:0008277">
    <property type="term" value="P:regulation of G protein-coupled receptor signaling pathway"/>
    <property type="evidence" value="ECO:0007669"/>
    <property type="project" value="TreeGrafter"/>
</dbReference>
<feature type="domain" description="RBD" evidence="6">
    <location>
        <begin position="1208"/>
        <end position="1278"/>
    </location>
</feature>
<dbReference type="Pfam" id="PF02196">
    <property type="entry name" value="RBD"/>
    <property type="match status" value="1"/>
</dbReference>
<dbReference type="PROSITE" id="PS50106">
    <property type="entry name" value="PDZ"/>
    <property type="match status" value="1"/>
</dbReference>
<dbReference type="InterPro" id="IPR001478">
    <property type="entry name" value="PDZ"/>
</dbReference>
<dbReference type="SUPFAM" id="SSF50729">
    <property type="entry name" value="PH domain-like"/>
    <property type="match status" value="1"/>
</dbReference>
<dbReference type="InterPro" id="IPR016137">
    <property type="entry name" value="RGS"/>
</dbReference>